<organism evidence="1 2">
    <name type="scientific">Corynebacterium curieae</name>
    <dbReference type="NCBI Taxonomy" id="2913500"/>
    <lineage>
        <taxon>Bacteria</taxon>
        <taxon>Bacillati</taxon>
        <taxon>Actinomycetota</taxon>
        <taxon>Actinomycetes</taxon>
        <taxon>Mycobacteriales</taxon>
        <taxon>Corynebacteriaceae</taxon>
        <taxon>Corynebacterium</taxon>
    </lineage>
</organism>
<sequence>MDESDILHIQALHAQLSRHYGYTTRDDAAATTMARRRQQLGMTPDHTDTAARLAILALAAGYPITKITISRWGASGVIPRVKIDGKTYHYHLADVLEQLQQDKDDLQCQKAA</sequence>
<evidence type="ECO:0000313" key="2">
    <source>
        <dbReference type="Proteomes" id="UP001185631"/>
    </source>
</evidence>
<reference evidence="1 2" key="1">
    <citation type="submission" date="2023-08" db="EMBL/GenBank/DDBJ databases">
        <title>Genomic characterization of the C. tuberculostearicum species complex, a ubiquitous member of the human skin microbiome.</title>
        <authorList>
            <person name="Ahmed N."/>
            <person name="Deming C."/>
            <person name="Conlan S."/>
            <person name="Segre J."/>
        </authorList>
    </citation>
    <scope>NUCLEOTIDE SEQUENCE [LARGE SCALE GENOMIC DNA]</scope>
    <source>
        <strain evidence="1 2">CTNIH19</strain>
    </source>
</reference>
<accession>A0ABU3W742</accession>
<dbReference type="Proteomes" id="UP001185631">
    <property type="component" value="Unassembled WGS sequence"/>
</dbReference>
<gene>
    <name evidence="1" type="ORF">RAE13_05590</name>
</gene>
<dbReference type="EMBL" id="JAVBID010000005">
    <property type="protein sequence ID" value="MDV2423883.1"/>
    <property type="molecule type" value="Genomic_DNA"/>
</dbReference>
<protein>
    <submittedName>
        <fullName evidence="1">Uncharacterized protein</fullName>
    </submittedName>
</protein>
<name>A0ABU3W742_9CORY</name>
<keyword evidence="2" id="KW-1185">Reference proteome</keyword>
<dbReference type="RefSeq" id="WP_316987011.1">
    <property type="nucleotide sequence ID" value="NZ_JAVBID010000005.1"/>
</dbReference>
<comment type="caution">
    <text evidence="1">The sequence shown here is derived from an EMBL/GenBank/DDBJ whole genome shotgun (WGS) entry which is preliminary data.</text>
</comment>
<proteinExistence type="predicted"/>
<evidence type="ECO:0000313" key="1">
    <source>
        <dbReference type="EMBL" id="MDV2423883.1"/>
    </source>
</evidence>